<dbReference type="EMBL" id="LSBJ02000009">
    <property type="protein sequence ID" value="OAQ60347.1"/>
    <property type="molecule type" value="Genomic_DNA"/>
</dbReference>
<reference evidence="1 2" key="1">
    <citation type="journal article" date="2016" name="PLoS Pathog.">
        <title>Biosynthesis of antibiotic leucinostatins in bio-control fungus Purpureocillium lilacinum and their inhibition on phytophthora revealed by genome mining.</title>
        <authorList>
            <person name="Wang G."/>
            <person name="Liu Z."/>
            <person name="Lin R."/>
            <person name="Li E."/>
            <person name="Mao Z."/>
            <person name="Ling J."/>
            <person name="Yang Y."/>
            <person name="Yin W.B."/>
            <person name="Xie B."/>
        </authorList>
    </citation>
    <scope>NUCLEOTIDE SEQUENCE [LARGE SCALE GENOMIC DNA]</scope>
    <source>
        <strain evidence="1">170</strain>
    </source>
</reference>
<dbReference type="KEGG" id="pchm:VFPPC_14821"/>
<proteinExistence type="predicted"/>
<accession>A0A179F4J1</accession>
<dbReference type="Proteomes" id="UP000078397">
    <property type="component" value="Unassembled WGS sequence"/>
</dbReference>
<protein>
    <submittedName>
        <fullName evidence="1">Uncharacterized protein</fullName>
    </submittedName>
</protein>
<evidence type="ECO:0000313" key="1">
    <source>
        <dbReference type="EMBL" id="OAQ60347.1"/>
    </source>
</evidence>
<evidence type="ECO:0000313" key="2">
    <source>
        <dbReference type="Proteomes" id="UP000078397"/>
    </source>
</evidence>
<dbReference type="AlphaFoldDB" id="A0A179F4J1"/>
<keyword evidence="2" id="KW-1185">Reference proteome</keyword>
<comment type="caution">
    <text evidence="1">The sequence shown here is derived from an EMBL/GenBank/DDBJ whole genome shotgun (WGS) entry which is preliminary data.</text>
</comment>
<name>A0A179F4J1_METCM</name>
<dbReference type="GeneID" id="28856583"/>
<organism evidence="1 2">
    <name type="scientific">Pochonia chlamydosporia 170</name>
    <dbReference type="NCBI Taxonomy" id="1380566"/>
    <lineage>
        <taxon>Eukaryota</taxon>
        <taxon>Fungi</taxon>
        <taxon>Dikarya</taxon>
        <taxon>Ascomycota</taxon>
        <taxon>Pezizomycotina</taxon>
        <taxon>Sordariomycetes</taxon>
        <taxon>Hypocreomycetidae</taxon>
        <taxon>Hypocreales</taxon>
        <taxon>Clavicipitaceae</taxon>
        <taxon>Pochonia</taxon>
    </lineage>
</organism>
<sequence length="422" mass="47152">MSLGVGKGTLLKQATIDHSPTTAIRSLHPSYAVYYNLEQKAYGQMLLICHFVLAFTLLLGSIEVPDWMEVIHRGGRSESQGIKPYLTVEFEGEKRGLVRTAYILQILRRMTNASPRKLCVQKTENEVARQQRYEISHLLSQLFASKYVDGSLEVARLCLLWKEYDHPRKETLIGRLIDLGSAQNWFQSPNSPEYLYPVIVGGGEDETGGTDVALAAEMGFLRLQGSNIPDCSAGEEIAVLARHHKTLAEQIMQVEMMGQKADQLAKFVALAIDLQATTNSPHVERLIMNIAGFSKDQYLMLQEIAMVVDAVPSLLLRDTDPIINEERPLRAIIHRPEIRVILDEISAKVELVVQLTISFVLQFSGLVAQGKVLCSASGLGNNEVGNKLMDTPLEFSDYVQNLRRKLRLILLLRDRRAVGTAN</sequence>
<dbReference type="RefSeq" id="XP_018138257.1">
    <property type="nucleotide sequence ID" value="XM_018292589.1"/>
</dbReference>
<gene>
    <name evidence="1" type="ORF">VFPPC_14821</name>
</gene>
<dbReference type="OrthoDB" id="5153201at2759"/>